<sequence length="49" mass="5606">MKPLGYNNQRSCHPYAFRSKQLVQVHTAGSAGPCAKLEHDRDTWSYRIS</sequence>
<evidence type="ECO:0000313" key="2">
    <source>
        <dbReference type="Proteomes" id="UP000002668"/>
    </source>
</evidence>
<dbReference type="InParanoid" id="E5R478"/>
<dbReference type="EMBL" id="FP929083">
    <property type="protein sequence ID" value="CBX91846.1"/>
    <property type="molecule type" value="Genomic_DNA"/>
</dbReference>
<reference evidence="2" key="1">
    <citation type="journal article" date="2011" name="Nat. Commun.">
        <title>Effector diversification within compartments of the Leptosphaeria maculans genome affected by Repeat-Induced Point mutations.</title>
        <authorList>
            <person name="Rouxel T."/>
            <person name="Grandaubert J."/>
            <person name="Hane J.K."/>
            <person name="Hoede C."/>
            <person name="van de Wouw A.P."/>
            <person name="Couloux A."/>
            <person name="Dominguez V."/>
            <person name="Anthouard V."/>
            <person name="Bally P."/>
            <person name="Bourras S."/>
            <person name="Cozijnsen A.J."/>
            <person name="Ciuffetti L.M."/>
            <person name="Degrave A."/>
            <person name="Dilmaghani A."/>
            <person name="Duret L."/>
            <person name="Fudal I."/>
            <person name="Goodwin S.B."/>
            <person name="Gout L."/>
            <person name="Glaser N."/>
            <person name="Linglin J."/>
            <person name="Kema G.H.J."/>
            <person name="Lapalu N."/>
            <person name="Lawrence C.B."/>
            <person name="May K."/>
            <person name="Meyer M."/>
            <person name="Ollivier B."/>
            <person name="Poulain J."/>
            <person name="Schoch C.L."/>
            <person name="Simon A."/>
            <person name="Spatafora J.W."/>
            <person name="Stachowiak A."/>
            <person name="Turgeon B.G."/>
            <person name="Tyler B.M."/>
            <person name="Vincent D."/>
            <person name="Weissenbach J."/>
            <person name="Amselem J."/>
            <person name="Quesneville H."/>
            <person name="Oliver R.P."/>
            <person name="Wincker P."/>
            <person name="Balesdent M.-H."/>
            <person name="Howlett B.J."/>
        </authorList>
    </citation>
    <scope>NUCLEOTIDE SEQUENCE [LARGE SCALE GENOMIC DNA]</scope>
    <source>
        <strain evidence="2">JN3 / isolate v23.1.3 / race Av1-4-5-6-7-8</strain>
    </source>
</reference>
<dbReference type="VEuPathDB" id="FungiDB:LEMA_P045520.1"/>
<name>E5R478_LEPMJ</name>
<organism evidence="2">
    <name type="scientific">Leptosphaeria maculans (strain JN3 / isolate v23.1.3 / race Av1-4-5-6-7-8)</name>
    <name type="common">Blackleg fungus</name>
    <name type="synonym">Phoma lingam</name>
    <dbReference type="NCBI Taxonomy" id="985895"/>
    <lineage>
        <taxon>Eukaryota</taxon>
        <taxon>Fungi</taxon>
        <taxon>Dikarya</taxon>
        <taxon>Ascomycota</taxon>
        <taxon>Pezizomycotina</taxon>
        <taxon>Dothideomycetes</taxon>
        <taxon>Pleosporomycetidae</taxon>
        <taxon>Pleosporales</taxon>
        <taxon>Pleosporineae</taxon>
        <taxon>Leptosphaeriaceae</taxon>
        <taxon>Plenodomus</taxon>
        <taxon>Plenodomus lingam/Leptosphaeria maculans species complex</taxon>
    </lineage>
</organism>
<dbReference type="HOGENOM" id="CLU_3143357_0_0_1"/>
<dbReference type="AlphaFoldDB" id="E5R478"/>
<evidence type="ECO:0000313" key="1">
    <source>
        <dbReference type="EMBL" id="CBX91846.1"/>
    </source>
</evidence>
<keyword evidence="2" id="KW-1185">Reference proteome</keyword>
<proteinExistence type="predicted"/>
<protein>
    <submittedName>
        <fullName evidence="1">Predicted protein</fullName>
    </submittedName>
</protein>
<gene>
    <name evidence="1" type="ORF">LEMA_P045520.1</name>
</gene>
<accession>E5R478</accession>
<dbReference type="Proteomes" id="UP000002668">
    <property type="component" value="Genome"/>
</dbReference>